<dbReference type="RefSeq" id="WP_188729083.1">
    <property type="nucleotide sequence ID" value="NZ_BMIT01000007.1"/>
</dbReference>
<protein>
    <submittedName>
        <fullName evidence="6">Type VI secretion protein IcmF</fullName>
    </submittedName>
</protein>
<evidence type="ECO:0000259" key="2">
    <source>
        <dbReference type="Pfam" id="PF06744"/>
    </source>
</evidence>
<accession>A0ABQ1TMT1</accession>
<evidence type="ECO:0000259" key="3">
    <source>
        <dbReference type="Pfam" id="PF06761"/>
    </source>
</evidence>
<evidence type="ECO:0000313" key="7">
    <source>
        <dbReference type="Proteomes" id="UP000638462"/>
    </source>
</evidence>
<evidence type="ECO:0000259" key="5">
    <source>
        <dbReference type="Pfam" id="PF21070"/>
    </source>
</evidence>
<feature type="transmembrane region" description="Helical" evidence="1">
    <location>
        <begin position="52"/>
        <end position="72"/>
    </location>
</feature>
<dbReference type="InterPro" id="IPR010623">
    <property type="entry name" value="IcmF_C"/>
</dbReference>
<keyword evidence="1" id="KW-0812">Transmembrane</keyword>
<evidence type="ECO:0000259" key="4">
    <source>
        <dbReference type="Pfam" id="PF14331"/>
    </source>
</evidence>
<dbReference type="Pfam" id="PF14331">
    <property type="entry name" value="IcmF-related_N"/>
    <property type="match status" value="1"/>
</dbReference>
<dbReference type="SUPFAM" id="SSF52540">
    <property type="entry name" value="P-loop containing nucleoside triphosphate hydrolases"/>
    <property type="match status" value="1"/>
</dbReference>
<keyword evidence="1" id="KW-1133">Transmembrane helix</keyword>
<keyword evidence="1" id="KW-0472">Membrane</keyword>
<dbReference type="Pfam" id="PF06761">
    <property type="entry name" value="IcmF-related"/>
    <property type="match status" value="1"/>
</dbReference>
<name>A0ABQ1TMT1_9GAMM</name>
<dbReference type="Pfam" id="PF06744">
    <property type="entry name" value="IcmF_C"/>
    <property type="match status" value="1"/>
</dbReference>
<dbReference type="InterPro" id="IPR053156">
    <property type="entry name" value="T6SS_TssM-like"/>
</dbReference>
<dbReference type="InterPro" id="IPR009612">
    <property type="entry name" value="IcmF-rel"/>
</dbReference>
<reference evidence="7" key="1">
    <citation type="journal article" date="2019" name="Int. J. Syst. Evol. Microbiol.">
        <title>The Global Catalogue of Microorganisms (GCM) 10K type strain sequencing project: providing services to taxonomists for standard genome sequencing and annotation.</title>
        <authorList>
            <consortium name="The Broad Institute Genomics Platform"/>
            <consortium name="The Broad Institute Genome Sequencing Center for Infectious Disease"/>
            <person name="Wu L."/>
            <person name="Ma J."/>
        </authorList>
    </citation>
    <scope>NUCLEOTIDE SEQUENCE [LARGE SCALE GENOMIC DNA]</scope>
    <source>
        <strain evidence="7">CGMCC 1.15394</strain>
    </source>
</reference>
<feature type="domain" description="IcmF-related" evidence="3">
    <location>
        <begin position="503"/>
        <end position="819"/>
    </location>
</feature>
<proteinExistence type="predicted"/>
<dbReference type="EMBL" id="BMIT01000007">
    <property type="protein sequence ID" value="GGE97201.1"/>
    <property type="molecule type" value="Genomic_DNA"/>
</dbReference>
<dbReference type="InterPro" id="IPR048677">
    <property type="entry name" value="TssM1_hel"/>
</dbReference>
<evidence type="ECO:0000313" key="6">
    <source>
        <dbReference type="EMBL" id="GGE97201.1"/>
    </source>
</evidence>
<dbReference type="InterPro" id="IPR017731">
    <property type="entry name" value="TssM1-like"/>
</dbReference>
<dbReference type="Pfam" id="PF21070">
    <property type="entry name" value="IcmF_helical"/>
    <property type="match status" value="1"/>
</dbReference>
<comment type="caution">
    <text evidence="6">The sequence shown here is derived from an EMBL/GenBank/DDBJ whole genome shotgun (WGS) entry which is preliminary data.</text>
</comment>
<dbReference type="Proteomes" id="UP000638462">
    <property type="component" value="Unassembled WGS sequence"/>
</dbReference>
<sequence length="1238" mass="139262">MQGRVNKSGLVHFLLGLVSSRATGQLIGLIAVLSIIWFAGRIVGLDTTDKKLIAMAAVTAVFIVFIFIRWLWTKRSGDKLASELASHNAGSSAELDEIKEKMQEALSSLKASHLGAGYRGNTALYALPWYMIIGPSATGKSTLFANSGLHFPYSNSNELHIQGFGGTRNCDWWFSDQAILIDTAGRYTTEQSENKEWLSFLSLLKKYRPKLPINGVMVAISVADVLTSDSEEIRQHVKLVRERIEELITQLGVIFPVYITFTKTDLISGFEPFFNDLTEKEREQVFGAYLLDISEDQQNDPAEMFEVRMEELYQRLCEQRLSKVARERNEHRKQLILDFPNQFKSASTKLTEFVNLLFKANPYQEVPWFAGVYFTSGTQEGTPIERITNGVRDQFGAVVVEQKQESITQSYFINRVFNDVIFKLQDLTRGNRKKRLVGRWLKGLTVTSGLASIAAVTALLITSYTSNQLLLNQGEARVKAIVEANVNKAKDEQKLAATLDLFEHYQSLNNYEKQLPWYFIFGIYEGDETLTSVSQVLFNQLNQLITLPAEKQTLAQLKEFEAIWSADDADARAASRQAYYDALKLHLMLSAHPEHKDDEFAKQQLLSFISQHFNIEIDAQAESPITSQLNDLVDLYLANISTDLENPGEILFWQNNETAVLNARNSLNTQPEAEPLYQQIISSFAERKKAIQLKQFMAAKNRDVLKSNFSIPYVYTNAGWQEYVYPEIKRISRLVFSGDWVMGTSNESGQNAVDEAQADALAKAMRSYYFKDYGNTWFAFLNSIKVPTFRDLNDASINFARLSSTDGPLIDLMTLVNDNIVVADKPSAVSANNDKIATILSGATDTAAKKVAKGKLAKQVAERPDFSQVSTVRAPELETRFADLRRFSQHDEDKQMSDYMSQYISSLSSIHSDIKAMAASNEDDAQAMVFVQDLLSGNSQDNALQSSWIIIESQTRALDPETKDTLDVLFKAPLQSGIASIMAKARSQLNEEWENQVYTMYSNSIAGKYPFNLTGPDAAIADVSEFLNSETGVLWNFINSQLKPFMKVRRGVWEEKQWNGVGIGFNQELLDGLTKANKVTRSLFLNGSDAAGFNFQMMPVPQKGIRETYLGFSEQGYRYRNEPEEWRNFSWPGRGAAEKAILYGLDNAGRRVTIEQDGPWALLKVLNEANVKWIKGTEFLATWELVDKSEQSLTVQFSLKSGRNSGIFSKYMLTSFALPNSLFAPKPQLAQASRASVQ</sequence>
<dbReference type="InterPro" id="IPR025743">
    <property type="entry name" value="TssM1_N"/>
</dbReference>
<gene>
    <name evidence="6" type="primary">icmF1</name>
    <name evidence="6" type="ORF">GCM10008027_22800</name>
</gene>
<feature type="domain" description="Type VI secretion system component TssM1 helical" evidence="5">
    <location>
        <begin position="987"/>
        <end position="1088"/>
    </location>
</feature>
<dbReference type="InterPro" id="IPR027417">
    <property type="entry name" value="P-loop_NTPase"/>
</dbReference>
<feature type="domain" description="Type VI secretion system component TssM1 N-terminal" evidence="4">
    <location>
        <begin position="191"/>
        <end position="446"/>
    </location>
</feature>
<dbReference type="PANTHER" id="PTHR36153:SF1">
    <property type="entry name" value="TYPE VI SECRETION SYSTEM COMPONENT TSSM1"/>
    <property type="match status" value="1"/>
</dbReference>
<dbReference type="NCBIfam" id="TIGR03348">
    <property type="entry name" value="VI_IcmF"/>
    <property type="match status" value="1"/>
</dbReference>
<feature type="domain" description="Type VI secretion system IcmF C-terminal" evidence="2">
    <location>
        <begin position="1095"/>
        <end position="1195"/>
    </location>
</feature>
<dbReference type="PANTHER" id="PTHR36153">
    <property type="entry name" value="INNER MEMBRANE PROTEIN-RELATED"/>
    <property type="match status" value="1"/>
</dbReference>
<evidence type="ECO:0000256" key="1">
    <source>
        <dbReference type="SAM" id="Phobius"/>
    </source>
</evidence>
<organism evidence="6 7">
    <name type="scientific">Pseudoalteromonas gelatinilytica</name>
    <dbReference type="NCBI Taxonomy" id="1703256"/>
    <lineage>
        <taxon>Bacteria</taxon>
        <taxon>Pseudomonadati</taxon>
        <taxon>Pseudomonadota</taxon>
        <taxon>Gammaproteobacteria</taxon>
        <taxon>Alteromonadales</taxon>
        <taxon>Pseudoalteromonadaceae</taxon>
        <taxon>Pseudoalteromonas</taxon>
    </lineage>
</organism>
<keyword evidence="7" id="KW-1185">Reference proteome</keyword>
<feature type="transmembrane region" description="Helical" evidence="1">
    <location>
        <begin position="12"/>
        <end position="40"/>
    </location>
</feature>